<organism evidence="2 3">
    <name type="scientific">Romboutsia ilealis</name>
    <dbReference type="NCBI Taxonomy" id="1115758"/>
    <lineage>
        <taxon>Bacteria</taxon>
        <taxon>Bacillati</taxon>
        <taxon>Bacillota</taxon>
        <taxon>Clostridia</taxon>
        <taxon>Peptostreptococcales</taxon>
        <taxon>Peptostreptococcaceae</taxon>
        <taxon>Romboutsia</taxon>
    </lineage>
</organism>
<gene>
    <name evidence="2" type="ORF">CRIB_1647</name>
</gene>
<dbReference type="AlphaFoldDB" id="A0A1V1I4A8"/>
<reference evidence="2 3" key="1">
    <citation type="submission" date="2014-04" db="EMBL/GenBank/DDBJ databases">
        <authorList>
            <person name="Hornung B.V."/>
        </authorList>
    </citation>
    <scope>NUCLEOTIDE SEQUENCE [LARGE SCALE GENOMIC DNA]</scope>
    <source>
        <strain evidence="2 3">CRIB</strain>
    </source>
</reference>
<protein>
    <submittedName>
        <fullName evidence="2">DnaD domain protein DnaA analog</fullName>
    </submittedName>
</protein>
<keyword evidence="3" id="KW-1185">Reference proteome</keyword>
<accession>A0A1V1I4A8</accession>
<dbReference type="Proteomes" id="UP000245622">
    <property type="component" value="Chromosome 1"/>
</dbReference>
<dbReference type="KEGG" id="ril:CRIB_1647"/>
<dbReference type="EMBL" id="LN555523">
    <property type="protein sequence ID" value="CED94254.1"/>
    <property type="molecule type" value="Genomic_DNA"/>
</dbReference>
<name>A0A1V1I4A8_9FIRM</name>
<proteinExistence type="predicted"/>
<feature type="compositionally biased region" description="Basic and acidic residues" evidence="1">
    <location>
        <begin position="162"/>
        <end position="176"/>
    </location>
</feature>
<evidence type="ECO:0000313" key="3">
    <source>
        <dbReference type="Proteomes" id="UP000245622"/>
    </source>
</evidence>
<evidence type="ECO:0000256" key="1">
    <source>
        <dbReference type="SAM" id="MobiDB-lite"/>
    </source>
</evidence>
<evidence type="ECO:0000313" key="2">
    <source>
        <dbReference type="EMBL" id="CED94254.1"/>
    </source>
</evidence>
<dbReference type="GeneID" id="82205679"/>
<dbReference type="RefSeq" id="WP_180701790.1">
    <property type="nucleotide sequence ID" value="NZ_LN555523.1"/>
</dbReference>
<feature type="region of interest" description="Disordered" evidence="1">
    <location>
        <begin position="151"/>
        <end position="184"/>
    </location>
</feature>
<sequence length="218" mass="25941">MAIYRHVHVEFWKDPKVLEELTPEDKLFFIYLLTNPNTTQIGVYKITKKQIAFELGFSIESVNVLMDRFINNYGLIKYNNDTREICLKNWGKYNLNKLGKPMLDCVRSELKNVDDKSLLEFIKPSISKDEIVSLFDEAIYLDKVNDKDNHKYNDRYTLSTQNKKEKENKKENKNIGEKSNGSDIKTTREFKHTVLYEEENEYIYKKPSEEQLRYAREL</sequence>